<dbReference type="Proteomes" id="UP000824066">
    <property type="component" value="Chromosome"/>
</dbReference>
<evidence type="ECO:0000313" key="3">
    <source>
        <dbReference type="Proteomes" id="UP000824066"/>
    </source>
</evidence>
<evidence type="ECO:0000313" key="2">
    <source>
        <dbReference type="EMBL" id="QXI52635.1"/>
    </source>
</evidence>
<reference evidence="2 3" key="1">
    <citation type="journal article" date="2021" name="Microorganisms">
        <title>The Ever-Expanding Pseudomonas Genus: Description of 43 New Species and Partition of the Pseudomonas putida Group.</title>
        <authorList>
            <person name="Girard L."/>
            <person name="Lood C."/>
            <person name="Hofte M."/>
            <person name="Vandamme P."/>
            <person name="Rokni-Zadeh H."/>
            <person name="van Noort V."/>
            <person name="Lavigne R."/>
            <person name="De Mot R."/>
        </authorList>
    </citation>
    <scope>NUCLEOTIDE SEQUENCE [LARGE SCALE GENOMIC DNA]</scope>
    <source>
        <strain evidence="2 3">SWRI17</strain>
    </source>
</reference>
<dbReference type="RefSeq" id="WP_217860329.1">
    <property type="nucleotide sequence ID" value="NZ_CP077080.1"/>
</dbReference>
<evidence type="ECO:0000256" key="1">
    <source>
        <dbReference type="SAM" id="MobiDB-lite"/>
    </source>
</evidence>
<keyword evidence="3" id="KW-1185">Reference proteome</keyword>
<dbReference type="EMBL" id="CP077080">
    <property type="protein sequence ID" value="QXI52635.1"/>
    <property type="molecule type" value="Genomic_DNA"/>
</dbReference>
<organism evidence="2 3">
    <name type="scientific">Pseudomonas canavaninivorans</name>
    <dbReference type="NCBI Taxonomy" id="2842348"/>
    <lineage>
        <taxon>Bacteria</taxon>
        <taxon>Pseudomonadati</taxon>
        <taxon>Pseudomonadota</taxon>
        <taxon>Gammaproteobacteria</taxon>
        <taxon>Pseudomonadales</taxon>
        <taxon>Pseudomonadaceae</taxon>
        <taxon>Pseudomonas</taxon>
    </lineage>
</organism>
<feature type="region of interest" description="Disordered" evidence="1">
    <location>
        <begin position="44"/>
        <end position="77"/>
    </location>
</feature>
<name>A0ABX8QBH3_PSECO</name>
<proteinExistence type="predicted"/>
<accession>A0ABX8QBH3</accession>
<sequence>MTPLIRIGDPLRPFGGEVLEGRFLAFGQRLSCAGDASLQVRRAHIPGGTQRDRPTFVGEDLPTPDPAALPAVHNDPL</sequence>
<gene>
    <name evidence="2" type="ORF">KSS97_24380</name>
</gene>
<protein>
    <submittedName>
        <fullName evidence="2">Uncharacterized protein</fullName>
    </submittedName>
</protein>